<organism evidence="2">
    <name type="scientific">viral metagenome</name>
    <dbReference type="NCBI Taxonomy" id="1070528"/>
    <lineage>
        <taxon>unclassified sequences</taxon>
        <taxon>metagenomes</taxon>
        <taxon>organismal metagenomes</taxon>
    </lineage>
</organism>
<keyword evidence="1" id="KW-0472">Membrane</keyword>
<proteinExistence type="predicted"/>
<sequence length="116" mass="12931">MGSKKEMPKKEMPGTMVYSILDRVVQFFQEEKNRERIQIHCIDPLLRHILDRMFPYIILTCILFSLILLMSLTTVSLLVFQMRQPIASIASSVIASGAIASGAIAAPIDTIIPGLL</sequence>
<dbReference type="AlphaFoldDB" id="A0A6C0K8R2"/>
<evidence type="ECO:0000313" key="2">
    <source>
        <dbReference type="EMBL" id="QHU14099.1"/>
    </source>
</evidence>
<reference evidence="2" key="1">
    <citation type="journal article" date="2020" name="Nature">
        <title>Giant virus diversity and host interactions through global metagenomics.</title>
        <authorList>
            <person name="Schulz F."/>
            <person name="Roux S."/>
            <person name="Paez-Espino D."/>
            <person name="Jungbluth S."/>
            <person name="Walsh D.A."/>
            <person name="Denef V.J."/>
            <person name="McMahon K.D."/>
            <person name="Konstantinidis K.T."/>
            <person name="Eloe-Fadrosh E.A."/>
            <person name="Kyrpides N.C."/>
            <person name="Woyke T."/>
        </authorList>
    </citation>
    <scope>NUCLEOTIDE SEQUENCE</scope>
    <source>
        <strain evidence="2">GVMAG-S-1101182-85</strain>
    </source>
</reference>
<evidence type="ECO:0000256" key="1">
    <source>
        <dbReference type="SAM" id="Phobius"/>
    </source>
</evidence>
<dbReference type="EMBL" id="MN740830">
    <property type="protein sequence ID" value="QHU14099.1"/>
    <property type="molecule type" value="Genomic_DNA"/>
</dbReference>
<feature type="transmembrane region" description="Helical" evidence="1">
    <location>
        <begin position="86"/>
        <end position="108"/>
    </location>
</feature>
<protein>
    <submittedName>
        <fullName evidence="2">Uncharacterized protein</fullName>
    </submittedName>
</protein>
<feature type="transmembrane region" description="Helical" evidence="1">
    <location>
        <begin position="56"/>
        <end position="80"/>
    </location>
</feature>
<keyword evidence="1" id="KW-0812">Transmembrane</keyword>
<name>A0A6C0K8R2_9ZZZZ</name>
<keyword evidence="1" id="KW-1133">Transmembrane helix</keyword>
<accession>A0A6C0K8R2</accession>